<evidence type="ECO:0000256" key="3">
    <source>
        <dbReference type="RuleBase" id="RU362073"/>
    </source>
</evidence>
<comment type="similarity">
    <text evidence="1 3">Belongs to the bacterial flagellin family.</text>
</comment>
<keyword evidence="8" id="KW-1185">Reference proteome</keyword>
<keyword evidence="4" id="KW-0175">Coiled coil</keyword>
<feature type="domain" description="Flagellin N-terminal" evidence="5">
    <location>
        <begin position="14"/>
        <end position="106"/>
    </location>
</feature>
<dbReference type="InterPro" id="IPR001492">
    <property type="entry name" value="Flagellin"/>
</dbReference>
<dbReference type="Pfam" id="PF00700">
    <property type="entry name" value="Flagellin_C"/>
    <property type="match status" value="1"/>
</dbReference>
<keyword evidence="7" id="KW-0969">Cilium</keyword>
<evidence type="ECO:0000259" key="5">
    <source>
        <dbReference type="Pfam" id="PF00669"/>
    </source>
</evidence>
<evidence type="ECO:0000256" key="4">
    <source>
        <dbReference type="SAM" id="Coils"/>
    </source>
</evidence>
<organism evidence="7 8">
    <name type="scientific">Pelagibacterium flavum</name>
    <dbReference type="NCBI Taxonomy" id="2984530"/>
    <lineage>
        <taxon>Bacteria</taxon>
        <taxon>Pseudomonadati</taxon>
        <taxon>Pseudomonadota</taxon>
        <taxon>Alphaproteobacteria</taxon>
        <taxon>Hyphomicrobiales</taxon>
        <taxon>Devosiaceae</taxon>
        <taxon>Pelagibacterium</taxon>
    </lineage>
</organism>
<evidence type="ECO:0000313" key="7">
    <source>
        <dbReference type="EMBL" id="UYQ73744.1"/>
    </source>
</evidence>
<dbReference type="EMBL" id="CP107716">
    <property type="protein sequence ID" value="UYQ73744.1"/>
    <property type="molecule type" value="Genomic_DNA"/>
</dbReference>
<proteinExistence type="inferred from homology"/>
<reference evidence="7" key="1">
    <citation type="submission" date="2022-10" db="EMBL/GenBank/DDBJ databases">
        <title>YIM 151497 complete genome.</title>
        <authorList>
            <person name="Chen X."/>
        </authorList>
    </citation>
    <scope>NUCLEOTIDE SEQUENCE</scope>
    <source>
        <strain evidence="7">YIM 151497</strain>
    </source>
</reference>
<keyword evidence="3" id="KW-0964">Secreted</keyword>
<comment type="subcellular location">
    <subcellularLocation>
        <location evidence="3">Secreted</location>
    </subcellularLocation>
    <subcellularLocation>
        <location evidence="3">Bacterial flagellum</location>
    </subcellularLocation>
</comment>
<dbReference type="InterPro" id="IPR046358">
    <property type="entry name" value="Flagellin_C"/>
</dbReference>
<feature type="domain" description="Flagellin C-terminal" evidence="6">
    <location>
        <begin position="421"/>
        <end position="505"/>
    </location>
</feature>
<accession>A0ABY6IT02</accession>
<dbReference type="SUPFAM" id="SSF64518">
    <property type="entry name" value="Phase 1 flagellin"/>
    <property type="match status" value="2"/>
</dbReference>
<dbReference type="RefSeq" id="WP_264227302.1">
    <property type="nucleotide sequence ID" value="NZ_CP107716.1"/>
</dbReference>
<dbReference type="PANTHER" id="PTHR42792">
    <property type="entry name" value="FLAGELLIN"/>
    <property type="match status" value="1"/>
</dbReference>
<feature type="coiled-coil region" evidence="4">
    <location>
        <begin position="413"/>
        <end position="440"/>
    </location>
</feature>
<gene>
    <name evidence="7" type="ORF">OF122_08300</name>
</gene>
<dbReference type="InterPro" id="IPR001029">
    <property type="entry name" value="Flagellin_N"/>
</dbReference>
<name>A0ABY6IT02_9HYPH</name>
<protein>
    <recommendedName>
        <fullName evidence="3">Flagellin</fullName>
    </recommendedName>
</protein>
<dbReference type="Gene3D" id="1.20.1330.10">
    <property type="entry name" value="f41 fragment of flagellin, N-terminal domain"/>
    <property type="match status" value="1"/>
</dbReference>
<evidence type="ECO:0000256" key="2">
    <source>
        <dbReference type="ARBA" id="ARBA00023143"/>
    </source>
</evidence>
<sequence length="506" mass="52396">MSDVTLSKAVRSNLLHLQNTAKLMDSTQERLATGKKVNSALDNPTNFFTAASLNGRAADIGTLLDAMSNGIRTIEAADNGLTAITKAIESMQSTLRQARQDNSFKTESYTVNVADAPVGTEVLNFAGGALADGTDFDVDLTAAQSEIQAGTYTDIDFTNGGANDGEISFDIGVHGGTAETITITHADAVTAGVADPAAVTADEMAAILNAKLDNAGVAATATVNGGDLVFTTDASAGTSEADIEISNFTVTNGAAGSGIADATGTDINITARTVDALVTAINADANLTGAVRASNDNGKLRIENQSTGALTLTGLTDGEMTGGIGQSEIEGNDVRASLARQFNETRTELDRLSEDASFNGVNLLRGDQLKIVFNESGTSSIEIQAKNAKGEARAINVANLGLDELSAEDLDLNADIDAQLANLQNALNEVRAQASDLGSTLSVVQNREDFTKRMINTLETGAANLTLADTNEEGANLLALQTRQQLSQTALSLASQADQAVLRLFG</sequence>
<comment type="function">
    <text evidence="3">Flagellin is the subunit protein which polymerizes to form the filaments of bacterial flagella.</text>
</comment>
<keyword evidence="7" id="KW-0282">Flagellum</keyword>
<dbReference type="Pfam" id="PF00669">
    <property type="entry name" value="Flagellin_N"/>
    <property type="match status" value="1"/>
</dbReference>
<keyword evidence="7" id="KW-0966">Cell projection</keyword>
<evidence type="ECO:0000256" key="1">
    <source>
        <dbReference type="ARBA" id="ARBA00005709"/>
    </source>
</evidence>
<keyword evidence="2 3" id="KW-0975">Bacterial flagellum</keyword>
<dbReference type="PANTHER" id="PTHR42792:SF2">
    <property type="entry name" value="FLAGELLIN"/>
    <property type="match status" value="1"/>
</dbReference>
<evidence type="ECO:0000313" key="8">
    <source>
        <dbReference type="Proteomes" id="UP001163882"/>
    </source>
</evidence>
<dbReference type="Proteomes" id="UP001163882">
    <property type="component" value="Chromosome"/>
</dbReference>
<evidence type="ECO:0000259" key="6">
    <source>
        <dbReference type="Pfam" id="PF00700"/>
    </source>
</evidence>